<dbReference type="PANTHER" id="PTHR36020">
    <property type="entry name" value="TRANSMEMBRANE PROTEIN"/>
    <property type="match status" value="1"/>
</dbReference>
<evidence type="ECO:0000313" key="1">
    <source>
        <dbReference type="EMBL" id="GAA0154475.1"/>
    </source>
</evidence>
<protein>
    <recommendedName>
        <fullName evidence="3">Transmembrane protein</fullName>
    </recommendedName>
</protein>
<keyword evidence="2" id="KW-1185">Reference proteome</keyword>
<dbReference type="Proteomes" id="UP001454036">
    <property type="component" value="Unassembled WGS sequence"/>
</dbReference>
<evidence type="ECO:0008006" key="3">
    <source>
        <dbReference type="Google" id="ProtNLM"/>
    </source>
</evidence>
<accession>A0AAV3PVW5</accession>
<evidence type="ECO:0000313" key="2">
    <source>
        <dbReference type="Proteomes" id="UP001454036"/>
    </source>
</evidence>
<reference evidence="1 2" key="1">
    <citation type="submission" date="2024-01" db="EMBL/GenBank/DDBJ databases">
        <title>The complete chloroplast genome sequence of Lithospermum erythrorhizon: insights into the phylogenetic relationship among Boraginaceae species and the maternal lineages of purple gromwells.</title>
        <authorList>
            <person name="Okada T."/>
            <person name="Watanabe K."/>
        </authorList>
    </citation>
    <scope>NUCLEOTIDE SEQUENCE [LARGE SCALE GENOMIC DNA]</scope>
</reference>
<gene>
    <name evidence="1" type="ORF">LIER_12445</name>
</gene>
<dbReference type="EMBL" id="BAABME010002402">
    <property type="protein sequence ID" value="GAA0154475.1"/>
    <property type="molecule type" value="Genomic_DNA"/>
</dbReference>
<sequence length="634" mass="68344">MWAVANLWPFSAFKFDDLKNSDRLVGRLSLPEGTKPFVYAVREGDSGGVIYVLCVQNLSERSNLDVDSLIREVKPDAVITQVCPTGVVGEILGVSGKNGGSSSGNGSGGGLVGGEIELPTSTFEVLRRCFLHKFNRESYENVAGSVVLKEIFGVGFNSHFFVAKNAAEEVGASFLLLDSPFVKCSGERNGSESETVEIGNGACQSFSLQLTSLVPHNTSPYVAPTGWRVFSTANEIQSRMVKSLSSYLINPASVEKVADAIDLQKNYKPPQYAQSVYPLLVDLHDIFHDIPSLGRALAHAQSLLHNINKGETIDSQLLSEAYLFRIAVEGLRIALNNASRLPLKKLGAVNPNKAGFSELSDEDKSYALFVQALRSQTKKFKSIVTVVDAKDLAGLRRNWNTVVPDQVKDMVEQLITDHDSDFPTNSDRKISLADKPVVAVGAGATAVLGASSLSKVLPASSFMKIVTFKVPASLKLLTTQTQKAISLILGKSLGPSKVGLASSGMKTSFMKAGVSAEKLRTVTHSVIASVEKNSISAMRTAFYEIMRQRRVRPIGLLPLATFGCSMATCAGLLMYGDGIECAIESIPAAPSIANLGRGIQSLHQTAEAVKNSESSRMQRSIESILYKFKKKIIQ</sequence>
<organism evidence="1 2">
    <name type="scientific">Lithospermum erythrorhizon</name>
    <name type="common">Purple gromwell</name>
    <name type="synonym">Lithospermum officinale var. erythrorhizon</name>
    <dbReference type="NCBI Taxonomy" id="34254"/>
    <lineage>
        <taxon>Eukaryota</taxon>
        <taxon>Viridiplantae</taxon>
        <taxon>Streptophyta</taxon>
        <taxon>Embryophyta</taxon>
        <taxon>Tracheophyta</taxon>
        <taxon>Spermatophyta</taxon>
        <taxon>Magnoliopsida</taxon>
        <taxon>eudicotyledons</taxon>
        <taxon>Gunneridae</taxon>
        <taxon>Pentapetalae</taxon>
        <taxon>asterids</taxon>
        <taxon>lamiids</taxon>
        <taxon>Boraginales</taxon>
        <taxon>Boraginaceae</taxon>
        <taxon>Boraginoideae</taxon>
        <taxon>Lithospermeae</taxon>
        <taxon>Lithospermum</taxon>
    </lineage>
</organism>
<comment type="caution">
    <text evidence="1">The sequence shown here is derived from an EMBL/GenBank/DDBJ whole genome shotgun (WGS) entry which is preliminary data.</text>
</comment>
<proteinExistence type="predicted"/>
<name>A0AAV3PVW5_LITER</name>
<dbReference type="PANTHER" id="PTHR36020:SF1">
    <property type="entry name" value="TRANSMEMBRANE PROTEIN"/>
    <property type="match status" value="1"/>
</dbReference>
<dbReference type="AlphaFoldDB" id="A0AAV3PVW5"/>